<dbReference type="AlphaFoldDB" id="A0A5J4QN64"/>
<reference evidence="1 2" key="1">
    <citation type="submission" date="2019-03" db="EMBL/GenBank/DDBJ databases">
        <title>Single cell metagenomics reveals metabolic interactions within the superorganism composed of flagellate Streblomastix strix and complex community of Bacteroidetes bacteria on its surface.</title>
        <authorList>
            <person name="Treitli S.C."/>
            <person name="Kolisko M."/>
            <person name="Husnik F."/>
            <person name="Keeling P."/>
            <person name="Hampl V."/>
        </authorList>
    </citation>
    <scope>NUCLEOTIDE SEQUENCE [LARGE SCALE GENOMIC DNA]</scope>
    <source>
        <strain evidence="1">ST1C</strain>
    </source>
</reference>
<sequence>MTQVLEDGIWQLETKFNNSHNAYVGIGIVQDSYKIPADANLTVNPHTQNMAVFVRNGWITPMICYKGIGTFGMSGFGDNQILRLAFDSEKGTLFLFVDNIQ</sequence>
<protein>
    <submittedName>
        <fullName evidence="1">Uncharacterized protein</fullName>
    </submittedName>
</protein>
<dbReference type="EMBL" id="SNRW01044940">
    <property type="protein sequence ID" value="KAA6322390.1"/>
    <property type="molecule type" value="Genomic_DNA"/>
</dbReference>
<dbReference type="Proteomes" id="UP000324800">
    <property type="component" value="Unassembled WGS sequence"/>
</dbReference>
<evidence type="ECO:0000313" key="2">
    <source>
        <dbReference type="Proteomes" id="UP000324800"/>
    </source>
</evidence>
<comment type="caution">
    <text evidence="1">The sequence shown here is derived from an EMBL/GenBank/DDBJ whole genome shotgun (WGS) entry which is preliminary data.</text>
</comment>
<accession>A0A5J4QN64</accession>
<feature type="non-terminal residue" evidence="1">
    <location>
        <position position="101"/>
    </location>
</feature>
<name>A0A5J4QN64_9EUKA</name>
<proteinExistence type="predicted"/>
<organism evidence="1 2">
    <name type="scientific">Streblomastix strix</name>
    <dbReference type="NCBI Taxonomy" id="222440"/>
    <lineage>
        <taxon>Eukaryota</taxon>
        <taxon>Metamonada</taxon>
        <taxon>Preaxostyla</taxon>
        <taxon>Oxymonadida</taxon>
        <taxon>Streblomastigidae</taxon>
        <taxon>Streblomastix</taxon>
    </lineage>
</organism>
<evidence type="ECO:0000313" key="1">
    <source>
        <dbReference type="EMBL" id="KAA6322390.1"/>
    </source>
</evidence>
<gene>
    <name evidence="1" type="ORF">EZS28_054441</name>
</gene>